<dbReference type="eggNOG" id="ENOG502QTAZ">
    <property type="taxonomic scope" value="Eukaryota"/>
</dbReference>
<dbReference type="OMA" id="ANANWIP"/>
<evidence type="ECO:0000256" key="1">
    <source>
        <dbReference type="ARBA" id="ARBA00005303"/>
    </source>
</evidence>
<dbReference type="PIRSF" id="PIRSF017023">
    <property type="entry name" value="KNR4"/>
    <property type="match status" value="1"/>
</dbReference>
<organism evidence="4 5">
    <name type="scientific">Henningerozyma blattae (strain ATCC 34711 / CBS 6284 / DSM 70876 / NBRC 10599 / NRRL Y-10934 / UCD 77-7)</name>
    <name type="common">Yeast</name>
    <name type="synonym">Tetrapisispora blattae</name>
    <dbReference type="NCBI Taxonomy" id="1071380"/>
    <lineage>
        <taxon>Eukaryota</taxon>
        <taxon>Fungi</taxon>
        <taxon>Dikarya</taxon>
        <taxon>Ascomycota</taxon>
        <taxon>Saccharomycotina</taxon>
        <taxon>Saccharomycetes</taxon>
        <taxon>Saccharomycetales</taxon>
        <taxon>Saccharomycetaceae</taxon>
        <taxon>Henningerozyma</taxon>
    </lineage>
</organism>
<dbReference type="InterPro" id="IPR009203">
    <property type="entry name" value="Knr4/Smi1"/>
</dbReference>
<dbReference type="GO" id="GO:0043332">
    <property type="term" value="C:mating projection tip"/>
    <property type="evidence" value="ECO:0007669"/>
    <property type="project" value="TreeGrafter"/>
</dbReference>
<evidence type="ECO:0000256" key="2">
    <source>
        <dbReference type="SAM" id="MobiDB-lite"/>
    </source>
</evidence>
<dbReference type="PANTHER" id="PTHR47432">
    <property type="entry name" value="CELL WALL ASSEMBLY REGULATOR SMI1"/>
    <property type="match status" value="1"/>
</dbReference>
<dbReference type="InParanoid" id="I2H808"/>
<dbReference type="Pfam" id="PF09346">
    <property type="entry name" value="SMI1_KNR4"/>
    <property type="match status" value="1"/>
</dbReference>
<dbReference type="InterPro" id="IPR037883">
    <property type="entry name" value="Knr4/Smi1-like_sf"/>
</dbReference>
<feature type="compositionally biased region" description="Basic and acidic residues" evidence="2">
    <location>
        <begin position="373"/>
        <end position="390"/>
    </location>
</feature>
<dbReference type="InterPro" id="IPR018958">
    <property type="entry name" value="Knr4/Smi1-like_dom"/>
</dbReference>
<dbReference type="STRING" id="1071380.I2H808"/>
<evidence type="ECO:0000313" key="4">
    <source>
        <dbReference type="EMBL" id="CCH62510.1"/>
    </source>
</evidence>
<feature type="compositionally biased region" description="Polar residues" evidence="2">
    <location>
        <begin position="38"/>
        <end position="55"/>
    </location>
</feature>
<dbReference type="SMART" id="SM00860">
    <property type="entry name" value="SMI1_KNR4"/>
    <property type="match status" value="1"/>
</dbReference>
<dbReference type="GO" id="GO:0032995">
    <property type="term" value="P:regulation of fungal-type cell wall biogenesis"/>
    <property type="evidence" value="ECO:0007669"/>
    <property type="project" value="EnsemblFungi"/>
</dbReference>
<dbReference type="HOGENOM" id="CLU_027501_0_0_1"/>
<dbReference type="Gene3D" id="3.40.1580.10">
    <property type="entry name" value="SMI1/KNR4-like"/>
    <property type="match status" value="1"/>
</dbReference>
<dbReference type="InterPro" id="IPR051873">
    <property type="entry name" value="KNR4/SMI1_regulator"/>
</dbReference>
<dbReference type="RefSeq" id="XP_004182029.1">
    <property type="nucleotide sequence ID" value="XM_004181981.1"/>
</dbReference>
<dbReference type="SUPFAM" id="SSF160631">
    <property type="entry name" value="SMI1/KNR4-like"/>
    <property type="match status" value="1"/>
</dbReference>
<dbReference type="GO" id="GO:0005935">
    <property type="term" value="C:cellular bud neck"/>
    <property type="evidence" value="ECO:0007669"/>
    <property type="project" value="EnsemblFungi"/>
</dbReference>
<accession>I2H808</accession>
<sequence length="425" mass="47822">MNLFKSIFSSFNSGDRYGDDEDDLSVSNNSPYSSSSNDLEMNYSTDSFANDSNGSTINNEGVSEALLAWRHISTWTNIYNPDLEATLSDPCTRNDIRRAENDLGITFPGCVAASLRTHDGQEDMESIQGTSGLIYGLKLMTLDQIVEMTENWRNVAKNMDRQLSNSTTYSTTSTNTSITGNSMPVPKFHQQFKLPSIPTQKSIPPNTIQPVYANANWIPLLTDFAGNHIGVDLDPAPEGKLGQVIIFGREFDTKYVIAKNWGDFLISFVDDLETGNWLLVDETDDYLNGDGDLVFRDKRKNGPIQDYLDVLRIRCIENYNMELKNKLQNEKPTVEETHPTIIKPVVTNSSSMEENEDTKEKEKEEETSVVQQESKEEEKKDPVESEKATDEVGNEVETITEANVTKDDSNKEIKKLEEDMVNVEL</sequence>
<protein>
    <recommendedName>
        <fullName evidence="3">Knr4/Smi1-like domain-containing protein</fullName>
    </recommendedName>
</protein>
<evidence type="ECO:0000259" key="3">
    <source>
        <dbReference type="SMART" id="SM00860"/>
    </source>
</evidence>
<proteinExistence type="inferred from homology"/>
<evidence type="ECO:0000313" key="5">
    <source>
        <dbReference type="Proteomes" id="UP000002866"/>
    </source>
</evidence>
<dbReference type="Proteomes" id="UP000002866">
    <property type="component" value="Chromosome 8"/>
</dbReference>
<feature type="compositionally biased region" description="Low complexity" evidence="2">
    <location>
        <begin position="25"/>
        <end position="37"/>
    </location>
</feature>
<dbReference type="AlphaFoldDB" id="I2H808"/>
<comment type="similarity">
    <text evidence="1">Belongs to the KNR4/SMI1 family.</text>
</comment>
<dbReference type="GeneID" id="14497667"/>
<dbReference type="GO" id="GO:0007346">
    <property type="term" value="P:regulation of mitotic cell cycle"/>
    <property type="evidence" value="ECO:0007669"/>
    <property type="project" value="EnsemblFungi"/>
</dbReference>
<dbReference type="GO" id="GO:0000131">
    <property type="term" value="C:incipient cellular bud site"/>
    <property type="evidence" value="ECO:0007669"/>
    <property type="project" value="EnsemblFungi"/>
</dbReference>
<name>I2H808_HENB6</name>
<dbReference type="FunCoup" id="I2H808">
    <property type="interactions" value="93"/>
</dbReference>
<dbReference type="KEGG" id="tbl:TBLA_0H02240"/>
<dbReference type="EMBL" id="HE806323">
    <property type="protein sequence ID" value="CCH62510.1"/>
    <property type="molecule type" value="Genomic_DNA"/>
</dbReference>
<gene>
    <name evidence="4" type="primary">TBLA0H02240</name>
    <name evidence="4" type="ORF">TBLA_0H02240</name>
</gene>
<feature type="region of interest" description="Disordered" evidence="2">
    <location>
        <begin position="330"/>
        <end position="411"/>
    </location>
</feature>
<dbReference type="OrthoDB" id="2305498at2759"/>
<feature type="domain" description="Knr4/Smi1-like" evidence="3">
    <location>
        <begin position="90"/>
        <end position="267"/>
    </location>
</feature>
<feature type="region of interest" description="Disordered" evidence="2">
    <location>
        <begin position="19"/>
        <end position="55"/>
    </location>
</feature>
<dbReference type="PANTHER" id="PTHR47432:SF1">
    <property type="entry name" value="CELL WALL ASSEMBLY REGULATOR SMI1"/>
    <property type="match status" value="1"/>
</dbReference>
<dbReference type="GO" id="GO:0070880">
    <property type="term" value="P:fungal-type cell wall beta-glucan biosynthetic process"/>
    <property type="evidence" value="ECO:0007669"/>
    <property type="project" value="TreeGrafter"/>
</dbReference>
<keyword evidence="5" id="KW-1185">Reference proteome</keyword>
<reference evidence="4 5" key="1">
    <citation type="journal article" date="2011" name="Proc. Natl. Acad. Sci. U.S.A.">
        <title>Evolutionary erosion of yeast sex chromosomes by mating-type switching accidents.</title>
        <authorList>
            <person name="Gordon J.L."/>
            <person name="Armisen D."/>
            <person name="Proux-Wera E."/>
            <person name="Oheigeartaigh S.S."/>
            <person name="Byrne K.P."/>
            <person name="Wolfe K.H."/>
        </authorList>
    </citation>
    <scope>NUCLEOTIDE SEQUENCE [LARGE SCALE GENOMIC DNA]</scope>
    <source>
        <strain evidence="5">ATCC 34711 / CBS 6284 / DSM 70876 / NBRC 10599 / NRRL Y-10934 / UCD 77-7</strain>
    </source>
</reference>